<sequence>MGKIAQGILGGLSGKVGNVIGGSWKGIDYIRIKPSSVANPRTVGQVNQRTKFTATLEFLQAVKPFIKLGYKGLAVKKTEFNAAMSYVLNNAITGTEPNFVVDYPNALVSRGGLSGALNPTTDLATAGEVTFDWDDNSAEGNANATDKSMLLIYNPSKKESISLLDGADRTVGSQIVSIPTTYAGDTVELFMAFITADGSQVSNSIYLGSGTAN</sequence>
<evidence type="ECO:0000313" key="2">
    <source>
        <dbReference type="Proteomes" id="UP000028521"/>
    </source>
</evidence>
<dbReference type="OrthoDB" id="821958at2"/>
<dbReference type="RefSeq" id="WP_036122988.1">
    <property type="nucleotide sequence ID" value="NZ_BMET01000004.1"/>
</dbReference>
<dbReference type="InterPro" id="IPR046233">
    <property type="entry name" value="DUF6266"/>
</dbReference>
<reference evidence="2" key="2">
    <citation type="submission" date="2014-07" db="EMBL/GenBank/DDBJ databases">
        <title>Genome sequence of Mangrovimonas yunxiaonensis.</title>
        <authorList>
            <person name="Li Y."/>
            <person name="Zheng T."/>
        </authorList>
    </citation>
    <scope>NUCLEOTIDE SEQUENCE [LARGE SCALE GENOMIC DNA]</scope>
    <source>
        <strain evidence="2">LY01</strain>
    </source>
</reference>
<accession>A0A084TJR1</accession>
<evidence type="ECO:0000313" key="1">
    <source>
        <dbReference type="EMBL" id="KFB00947.1"/>
    </source>
</evidence>
<dbReference type="Pfam" id="PF19781">
    <property type="entry name" value="DUF6266"/>
    <property type="match status" value="1"/>
</dbReference>
<gene>
    <name evidence="1" type="ORF">IA57_10915</name>
</gene>
<dbReference type="eggNOG" id="ENOG502Z9ST">
    <property type="taxonomic scope" value="Bacteria"/>
</dbReference>
<dbReference type="EMBL" id="JPFK01000007">
    <property type="protein sequence ID" value="KFB00947.1"/>
    <property type="molecule type" value="Genomic_DNA"/>
</dbReference>
<keyword evidence="2" id="KW-1185">Reference proteome</keyword>
<reference evidence="1 2" key="1">
    <citation type="journal article" date="2014" name="Genome Announc.">
        <title>Draft Genome Sequence of the Algicidal Bacterium Mangrovimonas yunxiaonensis Strain LY01.</title>
        <authorList>
            <person name="Li Y."/>
            <person name="Zhu H."/>
            <person name="Li C."/>
            <person name="Zhang H."/>
            <person name="Chen Z."/>
            <person name="Zheng W."/>
            <person name="Xu H."/>
            <person name="Zheng T."/>
        </authorList>
    </citation>
    <scope>NUCLEOTIDE SEQUENCE [LARGE SCALE GENOMIC DNA]</scope>
    <source>
        <strain evidence="1 2">LY01</strain>
    </source>
</reference>
<dbReference type="AlphaFoldDB" id="A0A084TJR1"/>
<comment type="caution">
    <text evidence="1">The sequence shown here is derived from an EMBL/GenBank/DDBJ whole genome shotgun (WGS) entry which is preliminary data.</text>
</comment>
<proteinExistence type="predicted"/>
<name>A0A084TJR1_9FLAO</name>
<protein>
    <submittedName>
        <fullName evidence="1">Uncharacterized protein</fullName>
    </submittedName>
</protein>
<dbReference type="Proteomes" id="UP000028521">
    <property type="component" value="Unassembled WGS sequence"/>
</dbReference>
<dbReference type="STRING" id="1197477.IA57_10915"/>
<organism evidence="1 2">
    <name type="scientific">Mangrovimonas yunxiaonensis</name>
    <dbReference type="NCBI Taxonomy" id="1197477"/>
    <lineage>
        <taxon>Bacteria</taxon>
        <taxon>Pseudomonadati</taxon>
        <taxon>Bacteroidota</taxon>
        <taxon>Flavobacteriia</taxon>
        <taxon>Flavobacteriales</taxon>
        <taxon>Flavobacteriaceae</taxon>
        <taxon>Mangrovimonas</taxon>
    </lineage>
</organism>